<feature type="signal peptide" evidence="2">
    <location>
        <begin position="1"/>
        <end position="40"/>
    </location>
</feature>
<dbReference type="Gene3D" id="3.50.50.60">
    <property type="entry name" value="FAD/NAD(P)-binding domain"/>
    <property type="match status" value="1"/>
</dbReference>
<comment type="caution">
    <text evidence="4">The sequence shown here is derived from an EMBL/GenBank/DDBJ whole genome shotgun (WGS) entry which is preliminary data.</text>
</comment>
<dbReference type="OrthoDB" id="5046242at2759"/>
<dbReference type="Gene3D" id="3.90.660.10">
    <property type="match status" value="1"/>
</dbReference>
<dbReference type="EMBL" id="BDRX01000052">
    <property type="protein sequence ID" value="GBF94512.1"/>
    <property type="molecule type" value="Genomic_DNA"/>
</dbReference>
<protein>
    <recommendedName>
        <fullName evidence="3">Amine oxidase domain-containing protein</fullName>
    </recommendedName>
</protein>
<dbReference type="Pfam" id="PF01593">
    <property type="entry name" value="Amino_oxidase"/>
    <property type="match status" value="1"/>
</dbReference>
<dbReference type="InterPro" id="IPR050281">
    <property type="entry name" value="Flavin_monoamine_oxidase"/>
</dbReference>
<evidence type="ECO:0000313" key="4">
    <source>
        <dbReference type="EMBL" id="GBF94512.1"/>
    </source>
</evidence>
<dbReference type="InParanoid" id="A0A2V0P6G3"/>
<dbReference type="SUPFAM" id="SSF54373">
    <property type="entry name" value="FAD-linked reductases, C-terminal domain"/>
    <property type="match status" value="1"/>
</dbReference>
<dbReference type="STRING" id="307507.A0A2V0P6G3"/>
<gene>
    <name evidence="4" type="ORF">Rsub_07046</name>
</gene>
<accession>A0A2V0P6G3</accession>
<evidence type="ECO:0000259" key="3">
    <source>
        <dbReference type="Pfam" id="PF01593"/>
    </source>
</evidence>
<evidence type="ECO:0000256" key="2">
    <source>
        <dbReference type="SAM" id="SignalP"/>
    </source>
</evidence>
<reference evidence="4 5" key="1">
    <citation type="journal article" date="2018" name="Sci. Rep.">
        <title>Raphidocelis subcapitata (=Pseudokirchneriella subcapitata) provides an insight into genome evolution and environmental adaptations in the Sphaeropleales.</title>
        <authorList>
            <person name="Suzuki S."/>
            <person name="Yamaguchi H."/>
            <person name="Nakajima N."/>
            <person name="Kawachi M."/>
        </authorList>
    </citation>
    <scope>NUCLEOTIDE SEQUENCE [LARGE SCALE GENOMIC DNA]</scope>
    <source>
        <strain evidence="4 5">NIES-35</strain>
    </source>
</reference>
<dbReference type="InterPro" id="IPR002937">
    <property type="entry name" value="Amino_oxidase"/>
</dbReference>
<dbReference type="PANTHER" id="PTHR10742">
    <property type="entry name" value="FLAVIN MONOAMINE OXIDASE"/>
    <property type="match status" value="1"/>
</dbReference>
<evidence type="ECO:0000313" key="5">
    <source>
        <dbReference type="Proteomes" id="UP000247498"/>
    </source>
</evidence>
<dbReference type="AlphaFoldDB" id="A0A2V0P6G3"/>
<proteinExistence type="inferred from homology"/>
<dbReference type="PANTHER" id="PTHR10742:SF410">
    <property type="entry name" value="LYSINE-SPECIFIC HISTONE DEMETHYLASE 2"/>
    <property type="match status" value="1"/>
</dbReference>
<feature type="domain" description="Amine oxidase" evidence="3">
    <location>
        <begin position="53"/>
        <end position="479"/>
    </location>
</feature>
<dbReference type="GO" id="GO:0016491">
    <property type="term" value="F:oxidoreductase activity"/>
    <property type="evidence" value="ECO:0007669"/>
    <property type="project" value="InterPro"/>
</dbReference>
<organism evidence="4 5">
    <name type="scientific">Raphidocelis subcapitata</name>
    <dbReference type="NCBI Taxonomy" id="307507"/>
    <lineage>
        <taxon>Eukaryota</taxon>
        <taxon>Viridiplantae</taxon>
        <taxon>Chlorophyta</taxon>
        <taxon>core chlorophytes</taxon>
        <taxon>Chlorophyceae</taxon>
        <taxon>CS clade</taxon>
        <taxon>Sphaeropleales</taxon>
        <taxon>Selenastraceae</taxon>
        <taxon>Raphidocelis</taxon>
    </lineage>
</organism>
<evidence type="ECO:0000256" key="1">
    <source>
        <dbReference type="ARBA" id="ARBA00005995"/>
    </source>
</evidence>
<name>A0A2V0P6G3_9CHLO</name>
<keyword evidence="2" id="KW-0732">Signal</keyword>
<dbReference type="InterPro" id="IPR036188">
    <property type="entry name" value="FAD/NAD-bd_sf"/>
</dbReference>
<dbReference type="Proteomes" id="UP000247498">
    <property type="component" value="Unassembled WGS sequence"/>
</dbReference>
<sequence>MPTAAPRRRGWRAGTARAAAAAPLLLLLAPLIAAPRPAAAAGEVDAIVIGAGVAGLKAALDLATGGNSVTVLEARPRTGGRIHTLNDPRWGAVELGAQWIHGQPNVLTDLCKERGWKRLPSDLVGGVGYEATSQTTAKEITDAQWTAWEKLFSDLEERIEVLQEESSDGKNLAWGVKKFIREEDLTDSQIKGVDFMVNQEWVQEYAASTKRLSLNWFDNDAEDLGGDSIIERGYSAVPDDLLSQARAKGVKVLLNQTVAEVDYSEGDSVVVTTTDGQAYTASFAVVTLPLGVLQAKKRDGGVAFSPRLPSTKRRAIKNLKMGVLNKVILGFPDSAKWTQYNWVDRIPLPTDAGRWREFFSLRNITGKPLIVAFNAGDAALYGDDPSDETLVADAVSALRAMFGADNIPDPDYSLVTRWHQDPYTFGSYSVVAAGAKGTERKDLAAPVGKLLYFAGEAADVDYPSTVQGAWLSGAAAAKAAVLDHP</sequence>
<dbReference type="SUPFAM" id="SSF51905">
    <property type="entry name" value="FAD/NAD(P)-binding domain"/>
    <property type="match status" value="1"/>
</dbReference>
<comment type="similarity">
    <text evidence="1">Belongs to the flavin monoamine oxidase family.</text>
</comment>
<feature type="chain" id="PRO_5015901805" description="Amine oxidase domain-containing protein" evidence="2">
    <location>
        <begin position="41"/>
        <end position="485"/>
    </location>
</feature>
<keyword evidence="5" id="KW-1185">Reference proteome</keyword>